<protein>
    <submittedName>
        <fullName evidence="1">Uncharacterized protein</fullName>
    </submittedName>
</protein>
<reference evidence="1" key="1">
    <citation type="journal article" date="2014" name="Front. Microbiol.">
        <title>High frequency of phylogenetically diverse reductive dehalogenase-homologous genes in deep subseafloor sedimentary metagenomes.</title>
        <authorList>
            <person name="Kawai M."/>
            <person name="Futagami T."/>
            <person name="Toyoda A."/>
            <person name="Takaki Y."/>
            <person name="Nishi S."/>
            <person name="Hori S."/>
            <person name="Arai W."/>
            <person name="Tsubouchi T."/>
            <person name="Morono Y."/>
            <person name="Uchiyama I."/>
            <person name="Ito T."/>
            <person name="Fujiyama A."/>
            <person name="Inagaki F."/>
            <person name="Takami H."/>
        </authorList>
    </citation>
    <scope>NUCLEOTIDE SEQUENCE</scope>
    <source>
        <strain evidence="1">Expedition CK06-06</strain>
    </source>
</reference>
<accession>X1Q0W8</accession>
<gene>
    <name evidence="1" type="ORF">S06H3_66936</name>
</gene>
<feature type="non-terminal residue" evidence="1">
    <location>
        <position position="41"/>
    </location>
</feature>
<sequence length="41" mass="4803">KIEEVAKTFSCPSTPRIAFPFIIWEYQSSEPKNKVQFREVA</sequence>
<comment type="caution">
    <text evidence="1">The sequence shown here is derived from an EMBL/GenBank/DDBJ whole genome shotgun (WGS) entry which is preliminary data.</text>
</comment>
<dbReference type="EMBL" id="BARV01045957">
    <property type="protein sequence ID" value="GAI61853.1"/>
    <property type="molecule type" value="Genomic_DNA"/>
</dbReference>
<evidence type="ECO:0000313" key="1">
    <source>
        <dbReference type="EMBL" id="GAI61853.1"/>
    </source>
</evidence>
<feature type="non-terminal residue" evidence="1">
    <location>
        <position position="1"/>
    </location>
</feature>
<name>X1Q0W8_9ZZZZ</name>
<organism evidence="1">
    <name type="scientific">marine sediment metagenome</name>
    <dbReference type="NCBI Taxonomy" id="412755"/>
    <lineage>
        <taxon>unclassified sequences</taxon>
        <taxon>metagenomes</taxon>
        <taxon>ecological metagenomes</taxon>
    </lineage>
</organism>
<dbReference type="AlphaFoldDB" id="X1Q0W8"/>
<proteinExistence type="predicted"/>